<evidence type="ECO:0000313" key="2">
    <source>
        <dbReference type="Proteomes" id="UP000006180"/>
    </source>
</evidence>
<proteinExistence type="predicted"/>
<dbReference type="EMBL" id="CP003563">
    <property type="protein sequence ID" value="AFL48650.1"/>
    <property type="molecule type" value="Genomic_DNA"/>
</dbReference>
<gene>
    <name evidence="1" type="ORF">USDA257_c00460</name>
</gene>
<dbReference type="HOGENOM" id="CLU_3333052_0_0_5"/>
<reference evidence="1 2" key="1">
    <citation type="journal article" date="2012" name="J. Bacteriol.">
        <title>Complete genome sequence of the broad-host-range strain Sinorhizobium fredii USDA257.</title>
        <authorList>
            <person name="Schuldes J."/>
            <person name="Rodriguez Orbegoso M."/>
            <person name="Schmeisser C."/>
            <person name="Krishnan H.B."/>
            <person name="Daniel R."/>
            <person name="Streit W.R."/>
        </authorList>
    </citation>
    <scope>NUCLEOTIDE SEQUENCE [LARGE SCALE GENOMIC DNA]</scope>
    <source>
        <strain evidence="1 2">USDA 257</strain>
    </source>
</reference>
<dbReference type="Proteomes" id="UP000006180">
    <property type="component" value="Chromosome"/>
</dbReference>
<protein>
    <submittedName>
        <fullName evidence="1">Uncharacterized protein</fullName>
    </submittedName>
</protein>
<evidence type="ECO:0000313" key="1">
    <source>
        <dbReference type="EMBL" id="AFL48650.1"/>
    </source>
</evidence>
<organism evidence="1 2">
    <name type="scientific">Sinorhizobium fredii (strain USDA 257)</name>
    <dbReference type="NCBI Taxonomy" id="1185652"/>
    <lineage>
        <taxon>Bacteria</taxon>
        <taxon>Pseudomonadati</taxon>
        <taxon>Pseudomonadota</taxon>
        <taxon>Alphaproteobacteria</taxon>
        <taxon>Hyphomicrobiales</taxon>
        <taxon>Rhizobiaceae</taxon>
        <taxon>Sinorhizobium/Ensifer group</taxon>
        <taxon>Sinorhizobium</taxon>
    </lineage>
</organism>
<dbReference type="AlphaFoldDB" id="I3WYE4"/>
<sequence>MLFPDSEVSIDCLRSWRHEGGAISQMTSPTGCDMIELD</sequence>
<dbReference type="STRING" id="1185652.USDA257_c00460"/>
<dbReference type="PATRIC" id="fig|1185652.3.peg.47"/>
<accession>I3WYE4</accession>
<name>I3WYE4_SINF2</name>
<dbReference type="KEGG" id="sfd:USDA257_c00460"/>